<evidence type="ECO:0000313" key="4">
    <source>
        <dbReference type="Proteomes" id="UP001336250"/>
    </source>
</evidence>
<comment type="caution">
    <text evidence="3">The sequence shown here is derived from an EMBL/GenBank/DDBJ whole genome shotgun (WGS) entry which is preliminary data.</text>
</comment>
<feature type="region of interest" description="Disordered" evidence="2">
    <location>
        <begin position="53"/>
        <end position="72"/>
    </location>
</feature>
<dbReference type="Pfam" id="PF04102">
    <property type="entry name" value="SlyX"/>
    <property type="match status" value="1"/>
</dbReference>
<dbReference type="EMBL" id="JAZIBG010000019">
    <property type="protein sequence ID" value="MEF7613572.1"/>
    <property type="molecule type" value="Genomic_DNA"/>
</dbReference>
<reference evidence="3 4" key="1">
    <citation type="submission" date="2024-02" db="EMBL/GenBank/DDBJ databases">
        <title>Genome sequence of Aquincola sp. MAHUQ-54.</title>
        <authorList>
            <person name="Huq M.A."/>
        </authorList>
    </citation>
    <scope>NUCLEOTIDE SEQUENCE [LARGE SCALE GENOMIC DNA]</scope>
    <source>
        <strain evidence="3 4">MAHUQ-54</strain>
    </source>
</reference>
<keyword evidence="4" id="KW-1185">Reference proteome</keyword>
<gene>
    <name evidence="3" type="ORF">V4F39_06570</name>
</gene>
<evidence type="ECO:0000256" key="1">
    <source>
        <dbReference type="SAM" id="Coils"/>
    </source>
</evidence>
<proteinExistence type="predicted"/>
<dbReference type="AlphaFoldDB" id="A0AAW9QDR5"/>
<sequence length="72" mass="8492">MEDESPVEHRLTELEIKASYAEDLLDRLNDIVVRQQAQIDLLLREVAQLRRDRPEPDGAVMRNLRDELPPHY</sequence>
<protein>
    <submittedName>
        <fullName evidence="3">SlyX family protein</fullName>
    </submittedName>
</protein>
<dbReference type="PANTHER" id="PTHR36508">
    <property type="entry name" value="PROTEIN SLYX"/>
    <property type="match status" value="1"/>
</dbReference>
<dbReference type="InterPro" id="IPR007236">
    <property type="entry name" value="SlyX"/>
</dbReference>
<accession>A0AAW9QDR5</accession>
<keyword evidence="1" id="KW-0175">Coiled coil</keyword>
<evidence type="ECO:0000256" key="2">
    <source>
        <dbReference type="SAM" id="MobiDB-lite"/>
    </source>
</evidence>
<dbReference type="Gene3D" id="1.20.5.300">
    <property type="match status" value="1"/>
</dbReference>
<dbReference type="PANTHER" id="PTHR36508:SF1">
    <property type="entry name" value="PROTEIN SLYX"/>
    <property type="match status" value="1"/>
</dbReference>
<evidence type="ECO:0000313" key="3">
    <source>
        <dbReference type="EMBL" id="MEF7613572.1"/>
    </source>
</evidence>
<name>A0AAW9QDR5_9BURK</name>
<dbReference type="RefSeq" id="WP_332288515.1">
    <property type="nucleotide sequence ID" value="NZ_JAZIBG010000019.1"/>
</dbReference>
<feature type="compositionally biased region" description="Basic and acidic residues" evidence="2">
    <location>
        <begin position="63"/>
        <end position="72"/>
    </location>
</feature>
<dbReference type="Proteomes" id="UP001336250">
    <property type="component" value="Unassembled WGS sequence"/>
</dbReference>
<organism evidence="3 4">
    <name type="scientific">Aquincola agrisoli</name>
    <dbReference type="NCBI Taxonomy" id="3119538"/>
    <lineage>
        <taxon>Bacteria</taxon>
        <taxon>Pseudomonadati</taxon>
        <taxon>Pseudomonadota</taxon>
        <taxon>Betaproteobacteria</taxon>
        <taxon>Burkholderiales</taxon>
        <taxon>Sphaerotilaceae</taxon>
        <taxon>Aquincola</taxon>
    </lineage>
</organism>
<feature type="coiled-coil region" evidence="1">
    <location>
        <begin position="25"/>
        <end position="52"/>
    </location>
</feature>